<dbReference type="FunFam" id="3.10.20.30:FF:000002">
    <property type="entry name" value="GTP pyrophosphokinase (RelA/SpoT)"/>
    <property type="match status" value="1"/>
</dbReference>
<dbReference type="SUPFAM" id="SSF55021">
    <property type="entry name" value="ACT-like"/>
    <property type="match status" value="1"/>
</dbReference>
<name>A0A7C1JHX7_9CHLR</name>
<dbReference type="GO" id="GO:0008728">
    <property type="term" value="F:GTP diphosphokinase activity"/>
    <property type="evidence" value="ECO:0007669"/>
    <property type="project" value="TreeGrafter"/>
</dbReference>
<dbReference type="NCBIfam" id="TIGR00691">
    <property type="entry name" value="spoT_relA"/>
    <property type="match status" value="1"/>
</dbReference>
<dbReference type="CDD" id="cd01668">
    <property type="entry name" value="TGS_RSH"/>
    <property type="match status" value="1"/>
</dbReference>
<proteinExistence type="inferred from homology"/>
<protein>
    <submittedName>
        <fullName evidence="7">Bifunctional (P)ppGpp synthetase/guanosine-3',5'-bis(Diphosphate) 3'-pyrophosphohydrolase</fullName>
    </submittedName>
</protein>
<dbReference type="InterPro" id="IPR002912">
    <property type="entry name" value="ACT_dom"/>
</dbReference>
<dbReference type="InterPro" id="IPR045865">
    <property type="entry name" value="ACT-like_dom_sf"/>
</dbReference>
<organism evidence="7">
    <name type="scientific">Caldilinea aerophila</name>
    <dbReference type="NCBI Taxonomy" id="133453"/>
    <lineage>
        <taxon>Bacteria</taxon>
        <taxon>Bacillati</taxon>
        <taxon>Chloroflexota</taxon>
        <taxon>Caldilineae</taxon>
        <taxon>Caldilineales</taxon>
        <taxon>Caldilineaceae</taxon>
        <taxon>Caldilinea</taxon>
    </lineage>
</organism>
<evidence type="ECO:0000256" key="1">
    <source>
        <dbReference type="ARBA" id="ARBA00025704"/>
    </source>
</evidence>
<dbReference type="SUPFAM" id="SSF81301">
    <property type="entry name" value="Nucleotidyltransferase"/>
    <property type="match status" value="1"/>
</dbReference>
<dbReference type="FunFam" id="3.30.460.10:FF:000001">
    <property type="entry name" value="GTP pyrophosphokinase RelA"/>
    <property type="match status" value="1"/>
</dbReference>
<evidence type="ECO:0000313" key="7">
    <source>
        <dbReference type="EMBL" id="HDX31841.1"/>
    </source>
</evidence>
<dbReference type="InterPro" id="IPR006674">
    <property type="entry name" value="HD_domain"/>
</dbReference>
<dbReference type="Gene3D" id="3.10.20.30">
    <property type="match status" value="1"/>
</dbReference>
<dbReference type="Pfam" id="PF19296">
    <property type="entry name" value="RelA_AH_RIS"/>
    <property type="match status" value="1"/>
</dbReference>
<dbReference type="SMART" id="SM00954">
    <property type="entry name" value="RelA_SpoT"/>
    <property type="match status" value="1"/>
</dbReference>
<evidence type="ECO:0000256" key="3">
    <source>
        <dbReference type="SAM" id="MobiDB-lite"/>
    </source>
</evidence>
<gene>
    <name evidence="7" type="ORF">ENQ20_10175</name>
</gene>
<dbReference type="PROSITE" id="PS51880">
    <property type="entry name" value="TGS"/>
    <property type="match status" value="1"/>
</dbReference>
<dbReference type="SUPFAM" id="SSF81271">
    <property type="entry name" value="TGS-like"/>
    <property type="match status" value="1"/>
</dbReference>
<dbReference type="InterPro" id="IPR033655">
    <property type="entry name" value="TGS_RelA/SpoT"/>
</dbReference>
<evidence type="ECO:0000256" key="2">
    <source>
        <dbReference type="RuleBase" id="RU003847"/>
    </source>
</evidence>
<dbReference type="CDD" id="cd04876">
    <property type="entry name" value="ACT_RelA-SpoT"/>
    <property type="match status" value="1"/>
</dbReference>
<comment type="pathway">
    <text evidence="1">Purine metabolism.</text>
</comment>
<dbReference type="Pfam" id="PF04607">
    <property type="entry name" value="RelA_SpoT"/>
    <property type="match status" value="1"/>
</dbReference>
<dbReference type="GO" id="GO:0042594">
    <property type="term" value="P:response to starvation"/>
    <property type="evidence" value="ECO:0007669"/>
    <property type="project" value="TreeGrafter"/>
</dbReference>
<dbReference type="Gene3D" id="3.30.70.260">
    <property type="match status" value="1"/>
</dbReference>
<comment type="similarity">
    <text evidence="2">Belongs to the relA/spoT family.</text>
</comment>
<dbReference type="Pfam" id="PF13291">
    <property type="entry name" value="ACT_4"/>
    <property type="match status" value="1"/>
</dbReference>
<dbReference type="AlphaFoldDB" id="A0A7C1JHX7"/>
<dbReference type="InterPro" id="IPR003607">
    <property type="entry name" value="HD/PDEase_dom"/>
</dbReference>
<dbReference type="PROSITE" id="PS51831">
    <property type="entry name" value="HD"/>
    <property type="match status" value="1"/>
</dbReference>
<dbReference type="GO" id="GO:0008893">
    <property type="term" value="F:guanosine-3',5'-bis(diphosphate) 3'-diphosphatase activity"/>
    <property type="evidence" value="ECO:0007669"/>
    <property type="project" value="TreeGrafter"/>
</dbReference>
<dbReference type="GO" id="GO:0005886">
    <property type="term" value="C:plasma membrane"/>
    <property type="evidence" value="ECO:0007669"/>
    <property type="project" value="TreeGrafter"/>
</dbReference>
<dbReference type="FunFam" id="1.10.3210.10:FF:000001">
    <property type="entry name" value="GTP pyrophosphokinase RelA"/>
    <property type="match status" value="1"/>
</dbReference>
<dbReference type="EMBL" id="DSMG01000100">
    <property type="protein sequence ID" value="HDX31841.1"/>
    <property type="molecule type" value="Genomic_DNA"/>
</dbReference>
<feature type="domain" description="TGS" evidence="6">
    <location>
        <begin position="489"/>
        <end position="550"/>
    </location>
</feature>
<dbReference type="InterPro" id="IPR043519">
    <property type="entry name" value="NT_sf"/>
</dbReference>
<feature type="domain" description="ACT" evidence="4">
    <location>
        <begin position="750"/>
        <end position="825"/>
    </location>
</feature>
<dbReference type="GO" id="GO:0015969">
    <property type="term" value="P:guanosine tetraphosphate metabolic process"/>
    <property type="evidence" value="ECO:0007669"/>
    <property type="project" value="InterPro"/>
</dbReference>
<sequence>MHAADVEEHKSVSQPLQGASTLDGELALLPGGADGTIFEKTAIGHTAVNGDASSGALTPVETTQPLLWQTIERLKPLPTADGQGYIDFDPAKISPEERRAIESLWQHLPESFKPESRELILRAYVLASYAHRDMRRDSGEPYITHPIAVTEILTELRMDPEALAAGLLHDVAEDTEFDIEYLRIHFGQTIARLVDGVTKLKKIQAKKSASEASTNNQKAESLRKMMMASIEDLRVLIIKLADRLHNMRTLGGQKEHKRRRIARETLDYYAPIANRLGIWRIKSELEDLSFRYLNPTSYKEIKNAIQQKESDRQKLIIRIKTELERALAEAGIHAEVYGRPKHIYSIYRKMERKGVGFDQIYDVHGFRVIVDTVAECYAALGVIHTMWHPIPGEFDDYIANPKNNMYQSLHTAVRIKKDGRPVEIQIRTKEMHEKAELGVAAHWQYKEQAHHSKDVQDKINYLRKLMSEPLATSDSEEFVDGMKTDVFSDRVLVFTPNADIVELPAGSTPIDFAYYIHTELGHRCRGANVNGKLVPLNYKLRNGDQVSIITASRGGPSRDWLNPDLGFVATQRARSKIRAWLRKQNREENILRGRQALDKELRRLSVDMPYDAVAKLFRYENVDDFLAAIGYGDINSQQIAARILEHERREQERQGESDFFTVHTGPKTAGADSNVDGLRVQGVEGLLTHLGKCCNPVPGDPIVGYVTKGRGVTIHRQRCPNINRLIGVDRGRIIEVSWSAQPKQKTYPVKIHISAFDRSGLVRDVAALVADEHVNMRNIEAVTGQKDNLAVITATLEIEDVGQLTRIMTKIEQLPNIKEVYRKVS</sequence>
<dbReference type="CDD" id="cd05399">
    <property type="entry name" value="NT_Rel-Spo_like"/>
    <property type="match status" value="1"/>
</dbReference>
<accession>A0A7C1JHX7</accession>
<dbReference type="InterPro" id="IPR012676">
    <property type="entry name" value="TGS-like"/>
</dbReference>
<dbReference type="PANTHER" id="PTHR21262">
    <property type="entry name" value="GUANOSINE-3',5'-BIS DIPHOSPHATE 3'-PYROPHOSPHOHYDROLASE"/>
    <property type="match status" value="1"/>
</dbReference>
<dbReference type="InterPro" id="IPR012675">
    <property type="entry name" value="Beta-grasp_dom_sf"/>
</dbReference>
<dbReference type="PROSITE" id="PS51671">
    <property type="entry name" value="ACT"/>
    <property type="match status" value="1"/>
</dbReference>
<dbReference type="InterPro" id="IPR004811">
    <property type="entry name" value="RelA/Spo_fam"/>
</dbReference>
<feature type="region of interest" description="Disordered" evidence="3">
    <location>
        <begin position="654"/>
        <end position="674"/>
    </location>
</feature>
<feature type="domain" description="HD" evidence="5">
    <location>
        <begin position="142"/>
        <end position="247"/>
    </location>
</feature>
<comment type="caution">
    <text evidence="7">The sequence shown here is derived from an EMBL/GenBank/DDBJ whole genome shotgun (WGS) entry which is preliminary data.</text>
</comment>
<dbReference type="InterPro" id="IPR007685">
    <property type="entry name" value="RelA_SpoT"/>
</dbReference>
<dbReference type="Gene3D" id="3.30.460.10">
    <property type="entry name" value="Beta Polymerase, domain 2"/>
    <property type="match status" value="1"/>
</dbReference>
<evidence type="ECO:0000259" key="6">
    <source>
        <dbReference type="PROSITE" id="PS51880"/>
    </source>
</evidence>
<dbReference type="InterPro" id="IPR004095">
    <property type="entry name" value="TGS"/>
</dbReference>
<reference evidence="7" key="1">
    <citation type="journal article" date="2020" name="mSystems">
        <title>Genome- and Community-Level Interaction Insights into Carbon Utilization and Element Cycling Functions of Hydrothermarchaeota in Hydrothermal Sediment.</title>
        <authorList>
            <person name="Zhou Z."/>
            <person name="Liu Y."/>
            <person name="Xu W."/>
            <person name="Pan J."/>
            <person name="Luo Z.H."/>
            <person name="Li M."/>
        </authorList>
    </citation>
    <scope>NUCLEOTIDE SEQUENCE [LARGE SCALE GENOMIC DNA]</scope>
    <source>
        <strain evidence="7">SpSt-289</strain>
    </source>
</reference>
<dbReference type="CDD" id="cd00077">
    <property type="entry name" value="HDc"/>
    <property type="match status" value="1"/>
</dbReference>
<dbReference type="SMART" id="SM00471">
    <property type="entry name" value="HDc"/>
    <property type="match status" value="1"/>
</dbReference>
<dbReference type="Pfam" id="PF02824">
    <property type="entry name" value="TGS"/>
    <property type="match status" value="1"/>
</dbReference>
<comment type="function">
    <text evidence="2">In eubacteria ppGpp (guanosine 3'-diphosphate 5'-diphosphate) is a mediator of the stringent response that coordinates a variety of cellular activities in response to changes in nutritional abundance.</text>
</comment>
<dbReference type="Pfam" id="PF13328">
    <property type="entry name" value="HD_4"/>
    <property type="match status" value="1"/>
</dbReference>
<dbReference type="InterPro" id="IPR045600">
    <property type="entry name" value="RelA/SpoT_AH_RIS"/>
</dbReference>
<evidence type="ECO:0000259" key="4">
    <source>
        <dbReference type="PROSITE" id="PS51671"/>
    </source>
</evidence>
<evidence type="ECO:0000259" key="5">
    <source>
        <dbReference type="PROSITE" id="PS51831"/>
    </source>
</evidence>
<dbReference type="Gene3D" id="1.10.3210.10">
    <property type="entry name" value="Hypothetical protein af1432"/>
    <property type="match status" value="1"/>
</dbReference>
<dbReference type="PANTHER" id="PTHR21262:SF31">
    <property type="entry name" value="GTP PYROPHOSPHOKINASE"/>
    <property type="match status" value="1"/>
</dbReference>
<dbReference type="SUPFAM" id="SSF109604">
    <property type="entry name" value="HD-domain/PDEase-like"/>
    <property type="match status" value="1"/>
</dbReference>
<keyword evidence="7" id="KW-0378">Hydrolase</keyword>